<name>D7BLF9_ARCHD</name>
<sequence length="55" mass="6408">MSEHCGIEPRFFTAPWSLQGAQLKRIFDEVTHDIELHLLHDLPELAGIPFHSDRR</sequence>
<dbReference type="Proteomes" id="UP000000376">
    <property type="component" value="Chromosome"/>
</dbReference>
<organism evidence="1 2">
    <name type="scientific">Arcanobacterium haemolyticum (strain ATCC 9345 / DSM 20595 / CCM 5947 / CCUG 17215 / LMG 16163 / NBRC 15585 / NCTC 8452 / 11018)</name>
    <dbReference type="NCBI Taxonomy" id="644284"/>
    <lineage>
        <taxon>Bacteria</taxon>
        <taxon>Bacillati</taxon>
        <taxon>Actinomycetota</taxon>
        <taxon>Actinomycetes</taxon>
        <taxon>Actinomycetales</taxon>
        <taxon>Actinomycetaceae</taxon>
        <taxon>Arcanobacterium</taxon>
    </lineage>
</organism>
<gene>
    <name evidence="1" type="ordered locus">Arch_1811</name>
</gene>
<dbReference type="STRING" id="644284.Arch_1811"/>
<dbReference type="KEGG" id="ahe:Arch_1811"/>
<evidence type="ECO:0000313" key="2">
    <source>
        <dbReference type="Proteomes" id="UP000000376"/>
    </source>
</evidence>
<accession>D7BLF9</accession>
<protein>
    <submittedName>
        <fullName evidence="1">Uncharacterized protein</fullName>
    </submittedName>
</protein>
<reference evidence="1 2" key="1">
    <citation type="journal article" date="2010" name="Stand. Genomic Sci.">
        <title>Complete genome sequence of Arcanobacterium haemolyticum type strain (11018).</title>
        <authorList>
            <person name="Yasawong M."/>
            <person name="Teshima H."/>
            <person name="Lapidus A."/>
            <person name="Nolan M."/>
            <person name="Lucas S."/>
            <person name="Glavina Del Rio T."/>
            <person name="Tice H."/>
            <person name="Cheng J."/>
            <person name="Bruce D."/>
            <person name="Detter C."/>
            <person name="Tapia R."/>
            <person name="Han C."/>
            <person name="Goodwin L."/>
            <person name="Pitluck S."/>
            <person name="Liolios K."/>
            <person name="Ivanova N."/>
            <person name="Mavromatis K."/>
            <person name="Mikhailova N."/>
            <person name="Pati A."/>
            <person name="Chen A."/>
            <person name="Palaniappan K."/>
            <person name="Land M."/>
            <person name="Hauser L."/>
            <person name="Chang Y."/>
            <person name="Jeffries C."/>
            <person name="Rohde M."/>
            <person name="Sikorski J."/>
            <person name="Pukall R."/>
            <person name="Goker M."/>
            <person name="Woyke T."/>
            <person name="Bristow J."/>
            <person name="Eisen J."/>
            <person name="Markowitz V."/>
            <person name="Hugenholtz P."/>
            <person name="Kyrpides N."/>
            <person name="Klenk H."/>
        </authorList>
    </citation>
    <scope>NUCLEOTIDE SEQUENCE [LARGE SCALE GENOMIC DNA]</scope>
    <source>
        <strain evidence="2">ATCC 9345 / DSM 20595 / CCUG 17215 / LMG 16163 / NBRC 15585 / NCTC 8452 / 11018</strain>
    </source>
</reference>
<proteinExistence type="predicted"/>
<dbReference type="AlphaFoldDB" id="D7BLF9"/>
<dbReference type="HOGENOM" id="CLU_3021794_0_0_11"/>
<dbReference type="EMBL" id="CP002045">
    <property type="protein sequence ID" value="ADH93489.1"/>
    <property type="molecule type" value="Genomic_DNA"/>
</dbReference>
<keyword evidence="2" id="KW-1185">Reference proteome</keyword>
<evidence type="ECO:0000313" key="1">
    <source>
        <dbReference type="EMBL" id="ADH93489.1"/>
    </source>
</evidence>